<evidence type="ECO:0000313" key="1">
    <source>
        <dbReference type="EMBL" id="KAF6802106.1"/>
    </source>
</evidence>
<protein>
    <submittedName>
        <fullName evidence="1">Uncharacterized protein</fullName>
    </submittedName>
</protein>
<proteinExistence type="predicted"/>
<keyword evidence="2" id="KW-1185">Reference proteome</keyword>
<comment type="caution">
    <text evidence="1">The sequence shown here is derived from an EMBL/GenBank/DDBJ whole genome shotgun (WGS) entry which is preliminary data.</text>
</comment>
<dbReference type="EMBL" id="WIGN01000286">
    <property type="protein sequence ID" value="KAF6802106.1"/>
    <property type="molecule type" value="Genomic_DNA"/>
</dbReference>
<dbReference type="AlphaFoldDB" id="A0A8H6IX69"/>
<sequence>MPFNVRALFNIWQLQYPRTVCSWDDPPVWFSISYLYYYWDFLRFSNSHFGRLLSHHLEPNLTFSEANLPADFLRLNVAY</sequence>
<reference evidence="1 2" key="1">
    <citation type="journal article" date="2020" name="Phytopathology">
        <title>Genome Sequence Resources of Colletotrichum truncatum, C. plurivorum, C. musicola, and C. sojae: Four Species Pathogenic to Soybean (Glycine max).</title>
        <authorList>
            <person name="Rogerio F."/>
            <person name="Boufleur T.R."/>
            <person name="Ciampi-Guillardi M."/>
            <person name="Sukno S.A."/>
            <person name="Thon M.R."/>
            <person name="Massola Junior N.S."/>
            <person name="Baroncelli R."/>
        </authorList>
    </citation>
    <scope>NUCLEOTIDE SEQUENCE [LARGE SCALE GENOMIC DNA]</scope>
    <source>
        <strain evidence="1 2">LFN0009</strain>
    </source>
</reference>
<evidence type="ECO:0000313" key="2">
    <source>
        <dbReference type="Proteomes" id="UP000652219"/>
    </source>
</evidence>
<dbReference type="Proteomes" id="UP000652219">
    <property type="component" value="Unassembled WGS sequence"/>
</dbReference>
<organism evidence="1 2">
    <name type="scientific">Colletotrichum sojae</name>
    <dbReference type="NCBI Taxonomy" id="2175907"/>
    <lineage>
        <taxon>Eukaryota</taxon>
        <taxon>Fungi</taxon>
        <taxon>Dikarya</taxon>
        <taxon>Ascomycota</taxon>
        <taxon>Pezizomycotina</taxon>
        <taxon>Sordariomycetes</taxon>
        <taxon>Hypocreomycetidae</taxon>
        <taxon>Glomerellales</taxon>
        <taxon>Glomerellaceae</taxon>
        <taxon>Colletotrichum</taxon>
        <taxon>Colletotrichum orchidearum species complex</taxon>
    </lineage>
</organism>
<name>A0A8H6IX69_9PEZI</name>
<gene>
    <name evidence="1" type="ORF">CSOJ01_11835</name>
</gene>
<accession>A0A8H6IX69</accession>